<sequence length="342" mass="38501">MHSADQSSPKEPEEASASGSFERPIFISTITTETFYPLPDGETCQSFIGGSPRNPIPCSFFDSFKDDDWRETSYSSFLIAFGVLGGLVCLGFLIYVIKTAIKGGDQNEHAQDREHDVEMKVIERSRSPEVAGEGRCGVAEIEDQQSLPDTSEDESTQGNRNEIVVHALVERAQDDEVEYQDEYQELQLWDETSSQGYQAAGEGRCGVAEIEDQQSLPDTSEDESTQEDREHNVEMKVIDRSRSPEAAGEGRCGVAEIEDQQSLPDTSEDESTQEDKREVVEHAAVERTEEDGQDKQQRNRNEIVVHALVERSQDDEVEYQDEYQELSWWDETSSQGYQSDKV</sequence>
<evidence type="ECO:0000256" key="2">
    <source>
        <dbReference type="SAM" id="Phobius"/>
    </source>
</evidence>
<feature type="compositionally biased region" description="Basic and acidic residues" evidence="1">
    <location>
        <begin position="273"/>
        <end position="287"/>
    </location>
</feature>
<protein>
    <submittedName>
        <fullName evidence="3">Uncharacterized protein</fullName>
    </submittedName>
</protein>
<dbReference type="EMBL" id="CAWYQH010000090">
    <property type="protein sequence ID" value="CAK8682316.1"/>
    <property type="molecule type" value="Genomic_DNA"/>
</dbReference>
<keyword evidence="2" id="KW-0472">Membrane</keyword>
<keyword evidence="4" id="KW-1185">Reference proteome</keyword>
<comment type="caution">
    <text evidence="3">The sequence shown here is derived from an EMBL/GenBank/DDBJ whole genome shotgun (WGS) entry which is preliminary data.</text>
</comment>
<feature type="compositionally biased region" description="Basic and acidic residues" evidence="1">
    <location>
        <begin position="293"/>
        <end position="314"/>
    </location>
</feature>
<evidence type="ECO:0000313" key="3">
    <source>
        <dbReference type="EMBL" id="CAK8682316.1"/>
    </source>
</evidence>
<keyword evidence="2" id="KW-0812">Transmembrane</keyword>
<feature type="compositionally biased region" description="Acidic residues" evidence="1">
    <location>
        <begin position="315"/>
        <end position="324"/>
    </location>
</feature>
<feature type="compositionally biased region" description="Polar residues" evidence="1">
    <location>
        <begin position="330"/>
        <end position="342"/>
    </location>
</feature>
<organism evidence="3 4">
    <name type="scientific">Clavelina lepadiformis</name>
    <name type="common">Light-bulb sea squirt</name>
    <name type="synonym">Ascidia lepadiformis</name>
    <dbReference type="NCBI Taxonomy" id="159417"/>
    <lineage>
        <taxon>Eukaryota</taxon>
        <taxon>Metazoa</taxon>
        <taxon>Chordata</taxon>
        <taxon>Tunicata</taxon>
        <taxon>Ascidiacea</taxon>
        <taxon>Aplousobranchia</taxon>
        <taxon>Clavelinidae</taxon>
        <taxon>Clavelina</taxon>
    </lineage>
</organism>
<feature type="region of interest" description="Disordered" evidence="1">
    <location>
        <begin position="124"/>
        <end position="160"/>
    </location>
</feature>
<keyword evidence="2" id="KW-1133">Transmembrane helix</keyword>
<dbReference type="Proteomes" id="UP001642483">
    <property type="component" value="Unassembled WGS sequence"/>
</dbReference>
<name>A0ABP0FRQ7_CLALP</name>
<gene>
    <name evidence="3" type="ORF">CVLEPA_LOCUS12993</name>
</gene>
<reference evidence="3 4" key="1">
    <citation type="submission" date="2024-02" db="EMBL/GenBank/DDBJ databases">
        <authorList>
            <person name="Daric V."/>
            <person name="Darras S."/>
        </authorList>
    </citation>
    <scope>NUCLEOTIDE SEQUENCE [LARGE SCALE GENOMIC DNA]</scope>
</reference>
<feature type="region of interest" description="Disordered" evidence="1">
    <location>
        <begin position="212"/>
        <end position="342"/>
    </location>
</feature>
<feature type="compositionally biased region" description="Basic and acidic residues" evidence="1">
    <location>
        <begin position="226"/>
        <end position="243"/>
    </location>
</feature>
<evidence type="ECO:0000313" key="4">
    <source>
        <dbReference type="Proteomes" id="UP001642483"/>
    </source>
</evidence>
<evidence type="ECO:0000256" key="1">
    <source>
        <dbReference type="SAM" id="MobiDB-lite"/>
    </source>
</evidence>
<feature type="transmembrane region" description="Helical" evidence="2">
    <location>
        <begin position="74"/>
        <end position="97"/>
    </location>
</feature>
<accession>A0ABP0FRQ7</accession>
<proteinExistence type="predicted"/>